<organism evidence="1 2">
    <name type="scientific">Aromia moschata</name>
    <dbReference type="NCBI Taxonomy" id="1265417"/>
    <lineage>
        <taxon>Eukaryota</taxon>
        <taxon>Metazoa</taxon>
        <taxon>Ecdysozoa</taxon>
        <taxon>Arthropoda</taxon>
        <taxon>Hexapoda</taxon>
        <taxon>Insecta</taxon>
        <taxon>Pterygota</taxon>
        <taxon>Neoptera</taxon>
        <taxon>Endopterygota</taxon>
        <taxon>Coleoptera</taxon>
        <taxon>Polyphaga</taxon>
        <taxon>Cucujiformia</taxon>
        <taxon>Chrysomeloidea</taxon>
        <taxon>Cerambycidae</taxon>
        <taxon>Cerambycinae</taxon>
        <taxon>Callichromatini</taxon>
        <taxon>Aromia</taxon>
    </lineage>
</organism>
<proteinExistence type="predicted"/>
<evidence type="ECO:0000313" key="2">
    <source>
        <dbReference type="Proteomes" id="UP001162162"/>
    </source>
</evidence>
<dbReference type="InterPro" id="IPR020339">
    <property type="entry name" value="C20orf85-like"/>
</dbReference>
<dbReference type="Pfam" id="PF14945">
    <property type="entry name" value="LLC1"/>
    <property type="match status" value="1"/>
</dbReference>
<evidence type="ECO:0000313" key="1">
    <source>
        <dbReference type="EMBL" id="KAJ8942369.1"/>
    </source>
</evidence>
<protein>
    <submittedName>
        <fullName evidence="1">Uncharacterized protein</fullName>
    </submittedName>
</protein>
<keyword evidence="2" id="KW-1185">Reference proteome</keyword>
<name>A0AAV8XUX8_9CUCU</name>
<comment type="caution">
    <text evidence="1">The sequence shown here is derived from an EMBL/GenBank/DDBJ whole genome shotgun (WGS) entry which is preliminary data.</text>
</comment>
<dbReference type="EMBL" id="JAPWTK010000331">
    <property type="protein sequence ID" value="KAJ8942369.1"/>
    <property type="molecule type" value="Genomic_DNA"/>
</dbReference>
<reference evidence="1" key="1">
    <citation type="journal article" date="2023" name="Insect Mol. Biol.">
        <title>Genome sequencing provides insights into the evolution of gene families encoding plant cell wall-degrading enzymes in longhorned beetles.</title>
        <authorList>
            <person name="Shin N.R."/>
            <person name="Okamura Y."/>
            <person name="Kirsch R."/>
            <person name="Pauchet Y."/>
        </authorList>
    </citation>
    <scope>NUCLEOTIDE SEQUENCE</scope>
    <source>
        <strain evidence="1">AMC_N1</strain>
    </source>
</reference>
<dbReference type="Proteomes" id="UP001162162">
    <property type="component" value="Unassembled WGS sequence"/>
</dbReference>
<accession>A0AAV8XUX8</accession>
<sequence>MPAKGANPVEDAENWKAYIRSEDDSGRIWQHMWGWIMDEYRELKKKLDQKTKESVFLSGVMEEVKEDPRKLIKVPESVNHEYGWVAVKPEFQLQIYGSDYFKPKPLPDVYKLIK</sequence>
<gene>
    <name evidence="1" type="ORF">NQ318_000349</name>
</gene>
<dbReference type="AlphaFoldDB" id="A0AAV8XUX8"/>